<dbReference type="EMBL" id="BLAP01000030">
    <property type="protein sequence ID" value="GET12315.1"/>
    <property type="molecule type" value="Genomic_DNA"/>
</dbReference>
<reference evidence="1" key="1">
    <citation type="submission" date="2019-10" db="EMBL/GenBank/DDBJ databases">
        <title>Lactobacillus agilis SN811 Whole Genome Sequencing Project.</title>
        <authorList>
            <person name="Suzuki S."/>
            <person name="Endo A."/>
            <person name="Maeno S."/>
            <person name="Shiwa Y."/>
            <person name="Matsutani M."/>
            <person name="Kajikawa A."/>
        </authorList>
    </citation>
    <scope>NUCLEOTIDE SEQUENCE</scope>
    <source>
        <strain evidence="1">SN811</strain>
    </source>
</reference>
<name>A0A6F9Y4J7_9LACO</name>
<dbReference type="RefSeq" id="WP_172577151.1">
    <property type="nucleotide sequence ID" value="NZ_BLAP01000030.1"/>
</dbReference>
<comment type="caution">
    <text evidence="1">The sequence shown here is derived from an EMBL/GenBank/DDBJ whole genome shotgun (WGS) entry which is preliminary data.</text>
</comment>
<dbReference type="AlphaFoldDB" id="A0A6F9Y4J7"/>
<protein>
    <submittedName>
        <fullName evidence="1">Uncharacterized protein</fullName>
    </submittedName>
</protein>
<sequence length="52" mass="6039">MKTETVKDVLNNLLELNDFGTNLWIDGKEATIEDYKECNSEALYKLRELLGF</sequence>
<evidence type="ECO:0000313" key="1">
    <source>
        <dbReference type="EMBL" id="GET12315.1"/>
    </source>
</evidence>
<proteinExistence type="predicted"/>
<accession>A0A6F9Y4J7</accession>
<gene>
    <name evidence="1" type="ORF">SN811_08150</name>
</gene>
<dbReference type="Proteomes" id="UP000494160">
    <property type="component" value="Unassembled WGS sequence"/>
</dbReference>
<organism evidence="1">
    <name type="scientific">Ligilactobacillus agilis</name>
    <dbReference type="NCBI Taxonomy" id="1601"/>
    <lineage>
        <taxon>Bacteria</taxon>
        <taxon>Bacillati</taxon>
        <taxon>Bacillota</taxon>
        <taxon>Bacilli</taxon>
        <taxon>Lactobacillales</taxon>
        <taxon>Lactobacillaceae</taxon>
        <taxon>Ligilactobacillus</taxon>
    </lineage>
</organism>